<feature type="region of interest" description="Disordered" evidence="1">
    <location>
        <begin position="1"/>
        <end position="22"/>
    </location>
</feature>
<evidence type="ECO:0000256" key="1">
    <source>
        <dbReference type="SAM" id="MobiDB-lite"/>
    </source>
</evidence>
<dbReference type="SUPFAM" id="SSF69593">
    <property type="entry name" value="Glycerol-3-phosphate (1)-acyltransferase"/>
    <property type="match status" value="1"/>
</dbReference>
<accession>A0A9X2FH17</accession>
<keyword evidence="3" id="KW-0808">Transferase</keyword>
<dbReference type="InterPro" id="IPR002123">
    <property type="entry name" value="Plipid/glycerol_acylTrfase"/>
</dbReference>
<feature type="compositionally biased region" description="Basic and acidic residues" evidence="1">
    <location>
        <begin position="1"/>
        <end position="13"/>
    </location>
</feature>
<dbReference type="AlphaFoldDB" id="A0A9X2FH17"/>
<evidence type="ECO:0000259" key="2">
    <source>
        <dbReference type="SMART" id="SM00563"/>
    </source>
</evidence>
<evidence type="ECO:0000313" key="4">
    <source>
        <dbReference type="Proteomes" id="UP001155241"/>
    </source>
</evidence>
<evidence type="ECO:0000313" key="3">
    <source>
        <dbReference type="EMBL" id="MCO6046459.1"/>
    </source>
</evidence>
<dbReference type="SMART" id="SM00563">
    <property type="entry name" value="PlsC"/>
    <property type="match status" value="1"/>
</dbReference>
<proteinExistence type="predicted"/>
<dbReference type="EMBL" id="JAMXLR010000073">
    <property type="protein sequence ID" value="MCO6046459.1"/>
    <property type="molecule type" value="Genomic_DNA"/>
</dbReference>
<name>A0A9X2FH17_9BACT</name>
<gene>
    <name evidence="3" type="ORF">NG895_21380</name>
</gene>
<organism evidence="3 4">
    <name type="scientific">Aeoliella straminimaris</name>
    <dbReference type="NCBI Taxonomy" id="2954799"/>
    <lineage>
        <taxon>Bacteria</taxon>
        <taxon>Pseudomonadati</taxon>
        <taxon>Planctomycetota</taxon>
        <taxon>Planctomycetia</taxon>
        <taxon>Pirellulales</taxon>
        <taxon>Lacipirellulaceae</taxon>
        <taxon>Aeoliella</taxon>
    </lineage>
</organism>
<keyword evidence="3" id="KW-0012">Acyltransferase</keyword>
<comment type="caution">
    <text evidence="3">The sequence shown here is derived from an EMBL/GenBank/DDBJ whole genome shotgun (WGS) entry which is preliminary data.</text>
</comment>
<dbReference type="Pfam" id="PF01553">
    <property type="entry name" value="Acyltransferase"/>
    <property type="match status" value="1"/>
</dbReference>
<dbReference type="RefSeq" id="WP_252854573.1">
    <property type="nucleotide sequence ID" value="NZ_JAMXLR010000073.1"/>
</dbReference>
<keyword evidence="4" id="KW-1185">Reference proteome</keyword>
<dbReference type="GO" id="GO:0016746">
    <property type="term" value="F:acyltransferase activity"/>
    <property type="evidence" value="ECO:0007669"/>
    <property type="project" value="UniProtKB-KW"/>
</dbReference>
<dbReference type="Proteomes" id="UP001155241">
    <property type="component" value="Unassembled WGS sequence"/>
</dbReference>
<protein>
    <submittedName>
        <fullName evidence="3">1-acyl-sn-glycerol-3-phosphate acyltransferase</fullName>
    </submittedName>
</protein>
<reference evidence="3" key="1">
    <citation type="submission" date="2022-06" db="EMBL/GenBank/DDBJ databases">
        <title>Aeoliella straminimaris, a novel planctomycete from sediments.</title>
        <authorList>
            <person name="Vitorino I.R."/>
            <person name="Lage O.M."/>
        </authorList>
    </citation>
    <scope>NUCLEOTIDE SEQUENCE</scope>
    <source>
        <strain evidence="3">ICT_H6.2</strain>
    </source>
</reference>
<sequence length="449" mass="50688">MDSNSSKKTDPHARPKPRSFYAPNPNSLVIGLVQRGISGSIRRKLRVTHVEISDDDLARLKGLQGKRCLLTPSHSGGWEPHIMMCLSTMLDDYFYFVAALEVFEQSAVNRWVMPRLGCYSILRGTVDRASFSMTRKILAEGKRWLVIFPEGEAVGQNGMLVPFQQGVFQLAFKGLDDARETNPQAELYCVPIAIKYIYEQDMTSEMKQSLTRVEQRLSLGDDGCPADLHARLRRVCEAVLAANEKARGVKPPADSTMDDRIQHIKQQTIEKLEYQFDINPQMKQMPLDRIRTLFNAVDRIVLDEPPTSTYEQQLHTERVRMARATYDELWRLLKFVAVYDGYVTESLTVERFMDILALLEYEVLGIRRVWGPRKAMVRVGDSVNLADRWDDYSADRRATTASVTADLENQVRDMLTAIGRANETAMDVDGSLGEKIGQASDEGSGLGVG</sequence>
<feature type="domain" description="Phospholipid/glycerol acyltransferase" evidence="2">
    <location>
        <begin position="68"/>
        <end position="197"/>
    </location>
</feature>